<feature type="binding site" evidence="8">
    <location>
        <position position="93"/>
    </location>
    <ligand>
        <name>Mn(2+)</name>
        <dbReference type="ChEBI" id="CHEBI:29035"/>
        <label>2</label>
    </ligand>
</feature>
<evidence type="ECO:0000256" key="5">
    <source>
        <dbReference type="ARBA" id="ARBA00023211"/>
    </source>
</evidence>
<gene>
    <name evidence="10" type="ORF">AVDCRST_MAG19-4775</name>
</gene>
<dbReference type="PIRSF" id="PIRSF004532">
    <property type="entry name" value="GlpX"/>
    <property type="match status" value="1"/>
</dbReference>
<feature type="binding site" evidence="9">
    <location>
        <begin position="192"/>
        <end position="194"/>
    </location>
    <ligand>
        <name>substrate</name>
    </ligand>
</feature>
<feature type="binding site" evidence="8">
    <location>
        <position position="219"/>
    </location>
    <ligand>
        <name>Mn(2+)</name>
        <dbReference type="ChEBI" id="CHEBI:29035"/>
        <label>2</label>
    </ligand>
</feature>
<feature type="binding site" evidence="9">
    <location>
        <begin position="93"/>
        <end position="95"/>
    </location>
    <ligand>
        <name>substrate</name>
    </ligand>
</feature>
<feature type="binding site" evidence="8">
    <location>
        <position position="62"/>
    </location>
    <ligand>
        <name>Mn(2+)</name>
        <dbReference type="ChEBI" id="CHEBI:29035"/>
        <label>1</label>
    </ligand>
</feature>
<dbReference type="GO" id="GO:0046872">
    <property type="term" value="F:metal ion binding"/>
    <property type="evidence" value="ECO:0007669"/>
    <property type="project" value="UniProtKB-KW"/>
</dbReference>
<keyword evidence="5 8" id="KW-0464">Manganese</keyword>
<reference evidence="10" key="1">
    <citation type="submission" date="2020-02" db="EMBL/GenBank/DDBJ databases">
        <authorList>
            <person name="Meier V. D."/>
        </authorList>
    </citation>
    <scope>NUCLEOTIDE SEQUENCE</scope>
    <source>
        <strain evidence="10">AVDCRST_MAG19</strain>
    </source>
</reference>
<dbReference type="SUPFAM" id="SSF56655">
    <property type="entry name" value="Carbohydrate phosphatase"/>
    <property type="match status" value="1"/>
</dbReference>
<name>A0A6J4VW97_9BACT</name>
<dbReference type="Pfam" id="PF03320">
    <property type="entry name" value="FBPase_glpX"/>
    <property type="match status" value="1"/>
</dbReference>
<evidence type="ECO:0000313" key="10">
    <source>
        <dbReference type="EMBL" id="CAA9584694.1"/>
    </source>
</evidence>
<keyword evidence="6 7" id="KW-0119">Carbohydrate metabolism</keyword>
<feature type="binding site" evidence="9">
    <location>
        <position position="216"/>
    </location>
    <ligand>
        <name>substrate</name>
    </ligand>
</feature>
<evidence type="ECO:0000256" key="9">
    <source>
        <dbReference type="PIRSR" id="PIRSR004532-2"/>
    </source>
</evidence>
<dbReference type="GO" id="GO:0006094">
    <property type="term" value="P:gluconeogenesis"/>
    <property type="evidence" value="ECO:0007669"/>
    <property type="project" value="InterPro"/>
</dbReference>
<comment type="cofactor">
    <cofactor evidence="8">
        <name>Mn(2+)</name>
        <dbReference type="ChEBI" id="CHEBI:29035"/>
    </cofactor>
</comment>
<comment type="catalytic activity">
    <reaction evidence="1">
        <text>beta-D-fructose 1,6-bisphosphate + H2O = beta-D-fructose 6-phosphate + phosphate</text>
        <dbReference type="Rhea" id="RHEA:11064"/>
        <dbReference type="ChEBI" id="CHEBI:15377"/>
        <dbReference type="ChEBI" id="CHEBI:32966"/>
        <dbReference type="ChEBI" id="CHEBI:43474"/>
        <dbReference type="ChEBI" id="CHEBI:57634"/>
        <dbReference type="EC" id="3.1.3.11"/>
    </reaction>
</comment>
<feature type="binding site" evidence="9">
    <location>
        <position position="125"/>
    </location>
    <ligand>
        <name>substrate</name>
    </ligand>
</feature>
<evidence type="ECO:0000256" key="3">
    <source>
        <dbReference type="ARBA" id="ARBA00022723"/>
    </source>
</evidence>
<evidence type="ECO:0000256" key="2">
    <source>
        <dbReference type="ARBA" id="ARBA00008989"/>
    </source>
</evidence>
<feature type="binding site" evidence="9">
    <location>
        <begin position="170"/>
        <end position="172"/>
    </location>
    <ligand>
        <name>substrate</name>
    </ligand>
</feature>
<dbReference type="GO" id="GO:0030388">
    <property type="term" value="P:fructose 1,6-bisphosphate metabolic process"/>
    <property type="evidence" value="ECO:0007669"/>
    <property type="project" value="TreeGrafter"/>
</dbReference>
<dbReference type="AlphaFoldDB" id="A0A6J4VW97"/>
<evidence type="ECO:0000256" key="7">
    <source>
        <dbReference type="PIRNR" id="PIRNR004532"/>
    </source>
</evidence>
<keyword evidence="4 10" id="KW-0378">Hydrolase</keyword>
<dbReference type="InterPro" id="IPR004464">
    <property type="entry name" value="FBPase_class-2/SBPase"/>
</dbReference>
<dbReference type="GO" id="GO:0005829">
    <property type="term" value="C:cytosol"/>
    <property type="evidence" value="ECO:0007669"/>
    <property type="project" value="TreeGrafter"/>
</dbReference>
<organism evidence="10">
    <name type="scientific">uncultured Thermomicrobiales bacterium</name>
    <dbReference type="NCBI Taxonomy" id="1645740"/>
    <lineage>
        <taxon>Bacteria</taxon>
        <taxon>Pseudomonadati</taxon>
        <taxon>Thermomicrobiota</taxon>
        <taxon>Thermomicrobia</taxon>
        <taxon>Thermomicrobiales</taxon>
        <taxon>environmental samples</taxon>
    </lineage>
</organism>
<dbReference type="CDD" id="cd01516">
    <property type="entry name" value="FBPase_glpX"/>
    <property type="match status" value="1"/>
</dbReference>
<evidence type="ECO:0000256" key="6">
    <source>
        <dbReference type="ARBA" id="ARBA00023277"/>
    </source>
</evidence>
<dbReference type="NCBIfam" id="TIGR00330">
    <property type="entry name" value="glpX"/>
    <property type="match status" value="1"/>
</dbReference>
<evidence type="ECO:0000256" key="1">
    <source>
        <dbReference type="ARBA" id="ARBA00001273"/>
    </source>
</evidence>
<dbReference type="GO" id="GO:0042132">
    <property type="term" value="F:fructose 1,6-bisphosphate 1-phosphatase activity"/>
    <property type="evidence" value="ECO:0007669"/>
    <property type="project" value="UniProtKB-EC"/>
</dbReference>
<feature type="binding site" evidence="8">
    <location>
        <position position="38"/>
    </location>
    <ligand>
        <name>Mn(2+)</name>
        <dbReference type="ChEBI" id="CHEBI:29035"/>
        <label>1</label>
    </ligand>
</feature>
<protein>
    <recommendedName>
        <fullName evidence="7">Fructose-1,6-bisphosphatase</fullName>
    </recommendedName>
</protein>
<dbReference type="GO" id="GO:0006071">
    <property type="term" value="P:glycerol metabolic process"/>
    <property type="evidence" value="ECO:0007669"/>
    <property type="project" value="InterPro"/>
</dbReference>
<sequence length="329" mass="34587">MSDSMLGRNLALELVRVTEAAALTAGRWMGRGDKEAADQAAVDAMRLVLGSIAMDGVVVIGEGEKDEAPMLYVGERVGGGGGPGVDIAVDPIDGTRLLANGMPNSIATVAVAERGALFESRHVMYMQKIAVGPEAAGAIDINDTVEANLTRIAAAKGRQIPDLTVVILDRPRHEGIIEEVRAAGARIRSIPDGDVAGAVMTAMEGTGIDVLLGIGGAPEAVVAACALKCMGGDIQCKLWPRNDQEWRAVAEHRLDVDRVLGCDDLAAGDDVFFAATGITDGDLLRGVHFHGDGATTQSLVTRSRSGTIRKIDATHRLNKLRQYAAFPFD</sequence>
<comment type="similarity">
    <text evidence="2 7">Belongs to the FBPase class 2 family.</text>
</comment>
<keyword evidence="3 8" id="KW-0479">Metal-binding</keyword>
<evidence type="ECO:0000256" key="4">
    <source>
        <dbReference type="ARBA" id="ARBA00022801"/>
    </source>
</evidence>
<dbReference type="PANTHER" id="PTHR30447">
    <property type="entry name" value="FRUCTOSE-1,6-BISPHOSPHATASE CLASS 2"/>
    <property type="match status" value="1"/>
</dbReference>
<dbReference type="PANTHER" id="PTHR30447:SF0">
    <property type="entry name" value="FRUCTOSE-1,6-BISPHOSPHATASE 1 CLASS 2-RELATED"/>
    <property type="match status" value="1"/>
</dbReference>
<feature type="binding site" evidence="8">
    <location>
        <position position="90"/>
    </location>
    <ligand>
        <name>Mn(2+)</name>
        <dbReference type="ChEBI" id="CHEBI:29035"/>
        <label>2</label>
    </ligand>
</feature>
<evidence type="ECO:0000256" key="8">
    <source>
        <dbReference type="PIRSR" id="PIRSR004532-1"/>
    </source>
</evidence>
<dbReference type="EMBL" id="CADCWL010000247">
    <property type="protein sequence ID" value="CAA9584694.1"/>
    <property type="molecule type" value="Genomic_DNA"/>
</dbReference>
<dbReference type="Gene3D" id="3.40.190.90">
    <property type="match status" value="1"/>
</dbReference>
<dbReference type="Gene3D" id="3.30.540.10">
    <property type="entry name" value="Fructose-1,6-Bisphosphatase, subunit A, domain 1"/>
    <property type="match status" value="1"/>
</dbReference>
<proteinExistence type="inferred from homology"/>
<dbReference type="FunFam" id="3.40.190.90:FF:000001">
    <property type="entry name" value="Fructose-1,6-bisphosphatase"/>
    <property type="match status" value="1"/>
</dbReference>
<accession>A0A6J4VW97</accession>